<evidence type="ECO:0000313" key="3">
    <source>
        <dbReference type="Proteomes" id="UP000299102"/>
    </source>
</evidence>
<comment type="caution">
    <text evidence="2">The sequence shown here is derived from an EMBL/GenBank/DDBJ whole genome shotgun (WGS) entry which is preliminary data.</text>
</comment>
<dbReference type="AlphaFoldDB" id="A0A4C1ZN30"/>
<sequence>MRLKPRVTSKSGKIKFDYRLDKGNTPPVGQTPCPNVLLRRYHEVSNHSKGAFDNEWLPSIKNQFARNRCLRNLYHLVDSYLKDCWVVVDYPIATSEEGDQELCPSISRKGLHTLQKGFAQKICKSYHTISLNAALALSGLISLDLRELESAAVKLDELTTTDETSEPSTDNSTSASLYMK</sequence>
<proteinExistence type="predicted"/>
<protein>
    <submittedName>
        <fullName evidence="2">Uncharacterized protein</fullName>
    </submittedName>
</protein>
<reference evidence="2 3" key="1">
    <citation type="journal article" date="2019" name="Commun. Biol.">
        <title>The bagworm genome reveals a unique fibroin gene that provides high tensile strength.</title>
        <authorList>
            <person name="Kono N."/>
            <person name="Nakamura H."/>
            <person name="Ohtoshi R."/>
            <person name="Tomita M."/>
            <person name="Numata K."/>
            <person name="Arakawa K."/>
        </authorList>
    </citation>
    <scope>NUCLEOTIDE SEQUENCE [LARGE SCALE GENOMIC DNA]</scope>
</reference>
<accession>A0A4C1ZN30</accession>
<name>A0A4C1ZN30_EUMVA</name>
<feature type="region of interest" description="Disordered" evidence="1">
    <location>
        <begin position="159"/>
        <end position="180"/>
    </location>
</feature>
<dbReference type="Proteomes" id="UP000299102">
    <property type="component" value="Unassembled WGS sequence"/>
</dbReference>
<evidence type="ECO:0000313" key="2">
    <source>
        <dbReference type="EMBL" id="GBP90291.1"/>
    </source>
</evidence>
<keyword evidence="3" id="KW-1185">Reference proteome</keyword>
<evidence type="ECO:0000256" key="1">
    <source>
        <dbReference type="SAM" id="MobiDB-lite"/>
    </source>
</evidence>
<gene>
    <name evidence="2" type="ORF">EVAR_47623_1</name>
</gene>
<organism evidence="2 3">
    <name type="scientific">Eumeta variegata</name>
    <name type="common">Bagworm moth</name>
    <name type="synonym">Eumeta japonica</name>
    <dbReference type="NCBI Taxonomy" id="151549"/>
    <lineage>
        <taxon>Eukaryota</taxon>
        <taxon>Metazoa</taxon>
        <taxon>Ecdysozoa</taxon>
        <taxon>Arthropoda</taxon>
        <taxon>Hexapoda</taxon>
        <taxon>Insecta</taxon>
        <taxon>Pterygota</taxon>
        <taxon>Neoptera</taxon>
        <taxon>Endopterygota</taxon>
        <taxon>Lepidoptera</taxon>
        <taxon>Glossata</taxon>
        <taxon>Ditrysia</taxon>
        <taxon>Tineoidea</taxon>
        <taxon>Psychidae</taxon>
        <taxon>Oiketicinae</taxon>
        <taxon>Eumeta</taxon>
    </lineage>
</organism>
<dbReference type="EMBL" id="BGZK01002072">
    <property type="protein sequence ID" value="GBP90291.1"/>
    <property type="molecule type" value="Genomic_DNA"/>
</dbReference>